<dbReference type="RefSeq" id="WP_115628360.1">
    <property type="nucleotide sequence ID" value="NZ_UIGI01000001.1"/>
</dbReference>
<dbReference type="EMBL" id="UIGI01000001">
    <property type="protein sequence ID" value="SUW63659.1"/>
    <property type="molecule type" value="Genomic_DNA"/>
</dbReference>
<feature type="domain" description="HTH lysR-type" evidence="5">
    <location>
        <begin position="1"/>
        <end position="58"/>
    </location>
</feature>
<dbReference type="GO" id="GO:0003677">
    <property type="term" value="F:DNA binding"/>
    <property type="evidence" value="ECO:0007669"/>
    <property type="project" value="UniProtKB-KW"/>
</dbReference>
<dbReference type="InterPro" id="IPR036390">
    <property type="entry name" value="WH_DNA-bd_sf"/>
</dbReference>
<name>A0A381C8I6_9ENTR</name>
<dbReference type="PANTHER" id="PTHR30346:SF30">
    <property type="entry name" value="SMALL NEUTRAL PROTEASE REGULATORY PROTEIN"/>
    <property type="match status" value="1"/>
</dbReference>
<dbReference type="SUPFAM" id="SSF46785">
    <property type="entry name" value="Winged helix' DNA-binding domain"/>
    <property type="match status" value="1"/>
</dbReference>
<evidence type="ECO:0000259" key="5">
    <source>
        <dbReference type="PROSITE" id="PS50931"/>
    </source>
</evidence>
<dbReference type="Gene3D" id="1.10.10.10">
    <property type="entry name" value="Winged helix-like DNA-binding domain superfamily/Winged helix DNA-binding domain"/>
    <property type="match status" value="1"/>
</dbReference>
<keyword evidence="3" id="KW-0238">DNA-binding</keyword>
<protein>
    <submittedName>
        <fullName evidence="6">Cat operon transcriptional regulator</fullName>
    </submittedName>
</protein>
<dbReference type="PANTHER" id="PTHR30346">
    <property type="entry name" value="TRANSCRIPTIONAL DUAL REGULATOR HCAR-RELATED"/>
    <property type="match status" value="1"/>
</dbReference>
<comment type="similarity">
    <text evidence="1">Belongs to the LysR transcriptional regulatory family.</text>
</comment>
<dbReference type="AlphaFoldDB" id="A0A381C8I6"/>
<reference evidence="6 7" key="1">
    <citation type="submission" date="2018-06" db="EMBL/GenBank/DDBJ databases">
        <authorList>
            <consortium name="Pathogen Informatics"/>
            <person name="Doyle S."/>
        </authorList>
    </citation>
    <scope>NUCLEOTIDE SEQUENCE [LARGE SCALE GENOMIC DNA]</scope>
    <source>
        <strain evidence="6 7">NCTC12119</strain>
    </source>
</reference>
<dbReference type="InterPro" id="IPR005119">
    <property type="entry name" value="LysR_subst-bd"/>
</dbReference>
<dbReference type="Pfam" id="PF00126">
    <property type="entry name" value="HTH_1"/>
    <property type="match status" value="1"/>
</dbReference>
<dbReference type="Proteomes" id="UP000255528">
    <property type="component" value="Unassembled WGS sequence"/>
</dbReference>
<accession>A0A381C8I6</accession>
<keyword evidence="4" id="KW-0804">Transcription</keyword>
<dbReference type="Pfam" id="PF03466">
    <property type="entry name" value="LysR_substrate"/>
    <property type="match status" value="1"/>
</dbReference>
<dbReference type="GO" id="GO:0032993">
    <property type="term" value="C:protein-DNA complex"/>
    <property type="evidence" value="ECO:0007669"/>
    <property type="project" value="TreeGrafter"/>
</dbReference>
<dbReference type="InterPro" id="IPR036388">
    <property type="entry name" value="WH-like_DNA-bd_sf"/>
</dbReference>
<dbReference type="PROSITE" id="PS50931">
    <property type="entry name" value="HTH_LYSR"/>
    <property type="match status" value="1"/>
</dbReference>
<evidence type="ECO:0000313" key="6">
    <source>
        <dbReference type="EMBL" id="SUW63659.1"/>
    </source>
</evidence>
<dbReference type="FunFam" id="1.10.10.10:FF:000001">
    <property type="entry name" value="LysR family transcriptional regulator"/>
    <property type="match status" value="1"/>
</dbReference>
<evidence type="ECO:0000256" key="1">
    <source>
        <dbReference type="ARBA" id="ARBA00009437"/>
    </source>
</evidence>
<dbReference type="SUPFAM" id="SSF53850">
    <property type="entry name" value="Periplasmic binding protein-like II"/>
    <property type="match status" value="1"/>
</dbReference>
<evidence type="ECO:0000313" key="7">
    <source>
        <dbReference type="Proteomes" id="UP000255528"/>
    </source>
</evidence>
<dbReference type="Gene3D" id="3.40.190.10">
    <property type="entry name" value="Periplasmic binding protein-like II"/>
    <property type="match status" value="2"/>
</dbReference>
<evidence type="ECO:0000256" key="3">
    <source>
        <dbReference type="ARBA" id="ARBA00023125"/>
    </source>
</evidence>
<dbReference type="PRINTS" id="PR00039">
    <property type="entry name" value="HTHLYSR"/>
</dbReference>
<evidence type="ECO:0000256" key="4">
    <source>
        <dbReference type="ARBA" id="ARBA00023163"/>
    </source>
</evidence>
<proteinExistence type="inferred from homology"/>
<evidence type="ECO:0000256" key="2">
    <source>
        <dbReference type="ARBA" id="ARBA00023015"/>
    </source>
</evidence>
<gene>
    <name evidence="6" type="primary">catM</name>
    <name evidence="6" type="ORF">NCTC12119_02151</name>
</gene>
<sequence>MELRHIRYFLAVADAKSFTYAAEKLGIGQPPLSIQIRDLENEVGTKLFHRIARGIELTAAGIAFYNAVKVLPGLVEEAKLSALLASRGELGVLQVGFTSSSAFNSVVTRSIKKFNNDYKNVSLQLDEAHTDNLIKAVENGTIDVAFVRTDHLYSDSLELKLLLQEPLTIVLPEHHAYIAQSHITLNQLANEEMILCPRNYSVQLHDTIYALFERAGCTPTVKQTAPQLSSIINLVSAGIGVSIVPSSMKTMSHSSSGVAFYDIVEEGAYIPLSVVSRIHDSSPIVKNFINNVLATHAEMLSDQ</sequence>
<organism evidence="6 7">
    <name type="scientific">Buttiauxella agrestis</name>
    <dbReference type="NCBI Taxonomy" id="82977"/>
    <lineage>
        <taxon>Bacteria</taxon>
        <taxon>Pseudomonadati</taxon>
        <taxon>Pseudomonadota</taxon>
        <taxon>Gammaproteobacteria</taxon>
        <taxon>Enterobacterales</taxon>
        <taxon>Enterobacteriaceae</taxon>
        <taxon>Buttiauxella</taxon>
    </lineage>
</organism>
<dbReference type="GO" id="GO:0003700">
    <property type="term" value="F:DNA-binding transcription factor activity"/>
    <property type="evidence" value="ECO:0007669"/>
    <property type="project" value="InterPro"/>
</dbReference>
<dbReference type="InterPro" id="IPR000847">
    <property type="entry name" value="LysR_HTH_N"/>
</dbReference>
<keyword evidence="2" id="KW-0805">Transcription regulation</keyword>